<organism evidence="7 8">
    <name type="scientific">Phomopsis amygdali</name>
    <name type="common">Fusicoccum amygdali</name>
    <dbReference type="NCBI Taxonomy" id="1214568"/>
    <lineage>
        <taxon>Eukaryota</taxon>
        <taxon>Fungi</taxon>
        <taxon>Dikarya</taxon>
        <taxon>Ascomycota</taxon>
        <taxon>Pezizomycotina</taxon>
        <taxon>Sordariomycetes</taxon>
        <taxon>Sordariomycetidae</taxon>
        <taxon>Diaporthales</taxon>
        <taxon>Diaporthaceae</taxon>
        <taxon>Diaporthe</taxon>
    </lineage>
</organism>
<evidence type="ECO:0000256" key="5">
    <source>
        <dbReference type="ARBA" id="ARBA00023212"/>
    </source>
</evidence>
<sequence length="204" mass="21785">MSWQGTVTAIPTQLMPLLNPHLGSAAMKLTLSQLMLTPALSAPVMWTRAPSSALPATVPGLPLPASRYGITPPFPGMRPCYAHHPSSTPLDSDADRWHSGRSSWLTRNGKQISAEEMKNLADIARGETAAVDKAHAEGIHVAGERFVVTRIDDGNIYARQGRTGIAVSTSKQAILVAHHGEAQQAGNTTQTVEALKDYLVGQGY</sequence>
<comment type="caution">
    <text evidence="7">The sequence shown here is derived from an EMBL/GenBank/DDBJ whole genome shotgun (WGS) entry which is preliminary data.</text>
</comment>
<dbReference type="GO" id="GO:0005938">
    <property type="term" value="C:cell cortex"/>
    <property type="evidence" value="ECO:0007669"/>
    <property type="project" value="TreeGrafter"/>
</dbReference>
<keyword evidence="8" id="KW-1185">Reference proteome</keyword>
<dbReference type="Proteomes" id="UP001265746">
    <property type="component" value="Unassembled WGS sequence"/>
</dbReference>
<keyword evidence="4 6" id="KW-0009">Actin-binding</keyword>
<dbReference type="EMBL" id="JAUJFL010000001">
    <property type="protein sequence ID" value="KAK2613522.1"/>
    <property type="molecule type" value="Genomic_DNA"/>
</dbReference>
<keyword evidence="3" id="KW-0963">Cytoplasm</keyword>
<evidence type="ECO:0000256" key="3">
    <source>
        <dbReference type="ARBA" id="ARBA00022490"/>
    </source>
</evidence>
<dbReference type="PRINTS" id="PR00392">
    <property type="entry name" value="PROFILIN"/>
</dbReference>
<keyword evidence="5" id="KW-0206">Cytoskeleton</keyword>
<accession>A0AAD9SPZ4</accession>
<dbReference type="Gene3D" id="3.30.450.30">
    <property type="entry name" value="Dynein light chain 2a, cytoplasmic"/>
    <property type="match status" value="1"/>
</dbReference>
<dbReference type="GO" id="GO:0005856">
    <property type="term" value="C:cytoskeleton"/>
    <property type="evidence" value="ECO:0007669"/>
    <property type="project" value="UniProtKB-SubCell"/>
</dbReference>
<dbReference type="CDD" id="cd00148">
    <property type="entry name" value="PROF"/>
    <property type="match status" value="1"/>
</dbReference>
<dbReference type="InterPro" id="IPR036140">
    <property type="entry name" value="PFN_sf"/>
</dbReference>
<evidence type="ECO:0000256" key="4">
    <source>
        <dbReference type="ARBA" id="ARBA00023203"/>
    </source>
</evidence>
<dbReference type="AlphaFoldDB" id="A0AAD9SPZ4"/>
<protein>
    <recommendedName>
        <fullName evidence="6">Profilin</fullName>
    </recommendedName>
</protein>
<comment type="subcellular location">
    <subcellularLocation>
        <location evidence="1">Cytoplasm</location>
        <location evidence="1">Cytoskeleton</location>
    </subcellularLocation>
</comment>
<dbReference type="SUPFAM" id="SSF55770">
    <property type="entry name" value="Profilin (actin-binding protein)"/>
    <property type="match status" value="1"/>
</dbReference>
<evidence type="ECO:0000256" key="2">
    <source>
        <dbReference type="ARBA" id="ARBA00010058"/>
    </source>
</evidence>
<evidence type="ECO:0000313" key="7">
    <source>
        <dbReference type="EMBL" id="KAK2613522.1"/>
    </source>
</evidence>
<dbReference type="PANTHER" id="PTHR11604:SF0">
    <property type="entry name" value="PROFILIN"/>
    <property type="match status" value="1"/>
</dbReference>
<dbReference type="Pfam" id="PF00235">
    <property type="entry name" value="Profilin"/>
    <property type="match status" value="1"/>
</dbReference>
<evidence type="ECO:0000256" key="6">
    <source>
        <dbReference type="RuleBase" id="RU003909"/>
    </source>
</evidence>
<dbReference type="SMART" id="SM00392">
    <property type="entry name" value="PROF"/>
    <property type="match status" value="1"/>
</dbReference>
<evidence type="ECO:0000313" key="8">
    <source>
        <dbReference type="Proteomes" id="UP001265746"/>
    </source>
</evidence>
<dbReference type="GO" id="GO:0003785">
    <property type="term" value="F:actin monomer binding"/>
    <property type="evidence" value="ECO:0007669"/>
    <property type="project" value="TreeGrafter"/>
</dbReference>
<proteinExistence type="inferred from homology"/>
<comment type="similarity">
    <text evidence="2 6">Belongs to the profilin family.</text>
</comment>
<evidence type="ECO:0000256" key="1">
    <source>
        <dbReference type="ARBA" id="ARBA00004245"/>
    </source>
</evidence>
<name>A0AAD9SPZ4_PHOAM</name>
<dbReference type="InterPro" id="IPR005455">
    <property type="entry name" value="PFN_euk"/>
</dbReference>
<dbReference type="PANTHER" id="PTHR11604">
    <property type="entry name" value="PROFILIN"/>
    <property type="match status" value="1"/>
</dbReference>
<dbReference type="InterPro" id="IPR048278">
    <property type="entry name" value="PFN"/>
</dbReference>
<reference evidence="7" key="1">
    <citation type="submission" date="2023-06" db="EMBL/GenBank/DDBJ databases">
        <authorList>
            <person name="Noh H."/>
        </authorList>
    </citation>
    <scope>NUCLEOTIDE SEQUENCE</scope>
    <source>
        <strain evidence="7">DUCC20226</strain>
    </source>
</reference>
<gene>
    <name evidence="7" type="ORF">N8I77_000431</name>
</gene>